<proteinExistence type="predicted"/>
<comment type="caution">
    <text evidence="1">The sequence shown here is derived from an EMBL/GenBank/DDBJ whole genome shotgun (WGS) entry which is preliminary data.</text>
</comment>
<organism evidence="1 2">
    <name type="scientific">Trifolium medium</name>
    <dbReference type="NCBI Taxonomy" id="97028"/>
    <lineage>
        <taxon>Eukaryota</taxon>
        <taxon>Viridiplantae</taxon>
        <taxon>Streptophyta</taxon>
        <taxon>Embryophyta</taxon>
        <taxon>Tracheophyta</taxon>
        <taxon>Spermatophyta</taxon>
        <taxon>Magnoliopsida</taxon>
        <taxon>eudicotyledons</taxon>
        <taxon>Gunneridae</taxon>
        <taxon>Pentapetalae</taxon>
        <taxon>rosids</taxon>
        <taxon>fabids</taxon>
        <taxon>Fabales</taxon>
        <taxon>Fabaceae</taxon>
        <taxon>Papilionoideae</taxon>
        <taxon>50 kb inversion clade</taxon>
        <taxon>NPAAA clade</taxon>
        <taxon>Hologalegina</taxon>
        <taxon>IRL clade</taxon>
        <taxon>Trifolieae</taxon>
        <taxon>Trifolium</taxon>
    </lineage>
</organism>
<dbReference type="AlphaFoldDB" id="A0A392VZY4"/>
<feature type="non-terminal residue" evidence="1">
    <location>
        <position position="1"/>
    </location>
</feature>
<dbReference type="EMBL" id="LXQA011343712">
    <property type="protein sequence ID" value="MCI93974.1"/>
    <property type="molecule type" value="Genomic_DNA"/>
</dbReference>
<reference evidence="1 2" key="1">
    <citation type="journal article" date="2018" name="Front. Plant Sci.">
        <title>Red Clover (Trifolium pratense) and Zigzag Clover (T. medium) - A Picture of Genomic Similarities and Differences.</title>
        <authorList>
            <person name="Dluhosova J."/>
            <person name="Istvanek J."/>
            <person name="Nedelnik J."/>
            <person name="Repkova J."/>
        </authorList>
    </citation>
    <scope>NUCLEOTIDE SEQUENCE [LARGE SCALE GENOMIC DNA]</scope>
    <source>
        <strain evidence="2">cv. 10/8</strain>
        <tissue evidence="1">Leaf</tissue>
    </source>
</reference>
<dbReference type="Proteomes" id="UP000265520">
    <property type="component" value="Unassembled WGS sequence"/>
</dbReference>
<sequence>LLRWAQLPLSWAQMAATGPPFLQFPAPGSAFPELGAVYSS</sequence>
<accession>A0A392VZY4</accession>
<evidence type="ECO:0000313" key="1">
    <source>
        <dbReference type="EMBL" id="MCI93974.1"/>
    </source>
</evidence>
<protein>
    <submittedName>
        <fullName evidence="1">Uncharacterized protein</fullName>
    </submittedName>
</protein>
<name>A0A392VZY4_9FABA</name>
<keyword evidence="2" id="KW-1185">Reference proteome</keyword>
<evidence type="ECO:0000313" key="2">
    <source>
        <dbReference type="Proteomes" id="UP000265520"/>
    </source>
</evidence>